<feature type="domain" description="Thioredoxin" evidence="4">
    <location>
        <begin position="6"/>
        <end position="157"/>
    </location>
</feature>
<evidence type="ECO:0000313" key="5">
    <source>
        <dbReference type="EMBL" id="BDZ43263.1"/>
    </source>
</evidence>
<protein>
    <submittedName>
        <fullName evidence="5">Peroxiredoxin</fullName>
    </submittedName>
</protein>
<sequence>MVADPLPVGARVPDVTLTDAHGTPLHVRDLAGADGPALLVFLPYAFSPVCTGEIGALGSALDDLERAGVRVVAITCDPVPALRAWADAEGYPGELASDFWPHGEASRAFGVLDESRGVAGRGSFLLDAGRVVWSTSTAPGVARDVEDYRAAVRGLETG</sequence>
<organism evidence="5 6">
    <name type="scientific">Paraoerskovia sediminicola</name>
    <dbReference type="NCBI Taxonomy" id="1138587"/>
    <lineage>
        <taxon>Bacteria</taxon>
        <taxon>Bacillati</taxon>
        <taxon>Actinomycetota</taxon>
        <taxon>Actinomycetes</taxon>
        <taxon>Micrococcales</taxon>
        <taxon>Cellulomonadaceae</taxon>
        <taxon>Paraoerskovia</taxon>
    </lineage>
</organism>
<dbReference type="PANTHER" id="PTHR43110">
    <property type="entry name" value="THIOL PEROXIDASE"/>
    <property type="match status" value="1"/>
</dbReference>
<dbReference type="Proteomes" id="UP001321475">
    <property type="component" value="Chromosome"/>
</dbReference>
<dbReference type="PANTHER" id="PTHR43110:SF1">
    <property type="entry name" value="THIOL PEROXIDASE"/>
    <property type="match status" value="1"/>
</dbReference>
<proteinExistence type="predicted"/>
<keyword evidence="1" id="KW-0560">Oxidoreductase</keyword>
<evidence type="ECO:0000259" key="4">
    <source>
        <dbReference type="PROSITE" id="PS51352"/>
    </source>
</evidence>
<keyword evidence="6" id="KW-1185">Reference proteome</keyword>
<dbReference type="InterPro" id="IPR036249">
    <property type="entry name" value="Thioredoxin-like_sf"/>
</dbReference>
<dbReference type="InterPro" id="IPR050455">
    <property type="entry name" value="Tpx_Peroxidase_subfamily"/>
</dbReference>
<evidence type="ECO:0000256" key="1">
    <source>
        <dbReference type="ARBA" id="ARBA00022559"/>
    </source>
</evidence>
<evidence type="ECO:0000256" key="2">
    <source>
        <dbReference type="ARBA" id="ARBA00022862"/>
    </source>
</evidence>
<gene>
    <name evidence="5" type="primary">ahpC</name>
    <name evidence="5" type="ORF">GCM10025865_25620</name>
</gene>
<reference evidence="6" key="1">
    <citation type="journal article" date="2019" name="Int. J. Syst. Evol. Microbiol.">
        <title>The Global Catalogue of Microorganisms (GCM) 10K type strain sequencing project: providing services to taxonomists for standard genome sequencing and annotation.</title>
        <authorList>
            <consortium name="The Broad Institute Genomics Platform"/>
            <consortium name="The Broad Institute Genome Sequencing Center for Infectious Disease"/>
            <person name="Wu L."/>
            <person name="Ma J."/>
        </authorList>
    </citation>
    <scope>NUCLEOTIDE SEQUENCE [LARGE SCALE GENOMIC DNA]</scope>
    <source>
        <strain evidence="6">NBRC 108565</strain>
    </source>
</reference>
<dbReference type="RefSeq" id="WP_286217549.1">
    <property type="nucleotide sequence ID" value="NZ_AP027729.1"/>
</dbReference>
<evidence type="ECO:0000256" key="3">
    <source>
        <dbReference type="ARBA" id="ARBA00023284"/>
    </source>
</evidence>
<dbReference type="PROSITE" id="PS51352">
    <property type="entry name" value="THIOREDOXIN_2"/>
    <property type="match status" value="1"/>
</dbReference>
<name>A0ABM8G587_9CELL</name>
<accession>A0ABM8G587</accession>
<dbReference type="EMBL" id="AP027729">
    <property type="protein sequence ID" value="BDZ43263.1"/>
    <property type="molecule type" value="Genomic_DNA"/>
</dbReference>
<keyword evidence="1" id="KW-0575">Peroxidase</keyword>
<dbReference type="SUPFAM" id="SSF52833">
    <property type="entry name" value="Thioredoxin-like"/>
    <property type="match status" value="1"/>
</dbReference>
<dbReference type="InterPro" id="IPR013766">
    <property type="entry name" value="Thioredoxin_domain"/>
</dbReference>
<keyword evidence="2" id="KW-0049">Antioxidant</keyword>
<dbReference type="InterPro" id="IPR000866">
    <property type="entry name" value="AhpC/TSA"/>
</dbReference>
<dbReference type="Pfam" id="PF00578">
    <property type="entry name" value="AhpC-TSA"/>
    <property type="match status" value="1"/>
</dbReference>
<keyword evidence="3" id="KW-0676">Redox-active center</keyword>
<dbReference type="Gene3D" id="3.40.30.10">
    <property type="entry name" value="Glutaredoxin"/>
    <property type="match status" value="1"/>
</dbReference>
<evidence type="ECO:0000313" key="6">
    <source>
        <dbReference type="Proteomes" id="UP001321475"/>
    </source>
</evidence>